<evidence type="ECO:0000256" key="1">
    <source>
        <dbReference type="ARBA" id="ARBA00004651"/>
    </source>
</evidence>
<dbReference type="AlphaFoldDB" id="A0A0R1WNL5"/>
<keyword evidence="3" id="KW-1003">Cell membrane</keyword>
<dbReference type="GO" id="GO:0022857">
    <property type="term" value="F:transmembrane transporter activity"/>
    <property type="evidence" value="ECO:0007669"/>
    <property type="project" value="InterPro"/>
</dbReference>
<feature type="transmembrane region" description="Helical" evidence="7">
    <location>
        <begin position="275"/>
        <end position="296"/>
    </location>
</feature>
<dbReference type="InterPro" id="IPR004638">
    <property type="entry name" value="EmrB-like"/>
</dbReference>
<dbReference type="EMBL" id="AZGD01000052">
    <property type="protein sequence ID" value="KRM19362.1"/>
    <property type="molecule type" value="Genomic_DNA"/>
</dbReference>
<comment type="caution">
    <text evidence="9">The sequence shown here is derived from an EMBL/GenBank/DDBJ whole genome shotgun (WGS) entry which is preliminary data.</text>
</comment>
<evidence type="ECO:0000259" key="8">
    <source>
        <dbReference type="PROSITE" id="PS50850"/>
    </source>
</evidence>
<keyword evidence="4 7" id="KW-0812">Transmembrane</keyword>
<feature type="transmembrane region" description="Helical" evidence="7">
    <location>
        <begin position="57"/>
        <end position="76"/>
    </location>
</feature>
<evidence type="ECO:0000313" key="10">
    <source>
        <dbReference type="Proteomes" id="UP000051054"/>
    </source>
</evidence>
<dbReference type="Proteomes" id="UP000051054">
    <property type="component" value="Unassembled WGS sequence"/>
</dbReference>
<dbReference type="PRINTS" id="PR01036">
    <property type="entry name" value="TCRTETB"/>
</dbReference>
<name>A0A0R1WNL5_9LACO</name>
<dbReference type="eggNOG" id="COG2814">
    <property type="taxonomic scope" value="Bacteria"/>
</dbReference>
<feature type="transmembrane region" description="Helical" evidence="7">
    <location>
        <begin position="365"/>
        <end position="383"/>
    </location>
</feature>
<feature type="transmembrane region" description="Helical" evidence="7">
    <location>
        <begin position="117"/>
        <end position="138"/>
    </location>
</feature>
<comment type="subcellular location">
    <subcellularLocation>
        <location evidence="1">Cell membrane</location>
        <topology evidence="1">Multi-pass membrane protein</topology>
    </subcellularLocation>
</comment>
<accession>A0A0R1WNL5</accession>
<evidence type="ECO:0000256" key="6">
    <source>
        <dbReference type="ARBA" id="ARBA00023136"/>
    </source>
</evidence>
<dbReference type="PANTHER" id="PTHR42718:SF43">
    <property type="entry name" value="LINCOMYCIN RESISTANCE PROTEIN LMRB"/>
    <property type="match status" value="1"/>
</dbReference>
<dbReference type="PROSITE" id="PS50850">
    <property type="entry name" value="MFS"/>
    <property type="match status" value="1"/>
</dbReference>
<keyword evidence="10" id="KW-1185">Reference proteome</keyword>
<gene>
    <name evidence="9" type="ORF">FC40_GL000173</name>
</gene>
<organism evidence="9 10">
    <name type="scientific">Ligilactobacillus hayakitensis DSM 18933 = JCM 14209</name>
    <dbReference type="NCBI Taxonomy" id="1423755"/>
    <lineage>
        <taxon>Bacteria</taxon>
        <taxon>Bacillati</taxon>
        <taxon>Bacillota</taxon>
        <taxon>Bacilli</taxon>
        <taxon>Lactobacillales</taxon>
        <taxon>Lactobacillaceae</taxon>
        <taxon>Ligilactobacillus</taxon>
    </lineage>
</organism>
<dbReference type="Gene3D" id="1.20.1250.20">
    <property type="entry name" value="MFS general substrate transporter like domains"/>
    <property type="match status" value="1"/>
</dbReference>
<dbReference type="Gene3D" id="1.20.1720.10">
    <property type="entry name" value="Multidrug resistance protein D"/>
    <property type="match status" value="1"/>
</dbReference>
<evidence type="ECO:0000256" key="3">
    <source>
        <dbReference type="ARBA" id="ARBA00022475"/>
    </source>
</evidence>
<feature type="transmembrane region" description="Helical" evidence="7">
    <location>
        <begin position="88"/>
        <end position="111"/>
    </location>
</feature>
<evidence type="ECO:0000313" key="9">
    <source>
        <dbReference type="EMBL" id="KRM19362.1"/>
    </source>
</evidence>
<feature type="transmembrane region" description="Helical" evidence="7">
    <location>
        <begin position="150"/>
        <end position="170"/>
    </location>
</feature>
<evidence type="ECO:0000256" key="5">
    <source>
        <dbReference type="ARBA" id="ARBA00022989"/>
    </source>
</evidence>
<feature type="transmembrane region" description="Helical" evidence="7">
    <location>
        <begin position="340"/>
        <end position="359"/>
    </location>
</feature>
<feature type="transmembrane region" description="Helical" evidence="7">
    <location>
        <begin position="234"/>
        <end position="254"/>
    </location>
</feature>
<keyword evidence="5 7" id="KW-1133">Transmembrane helix</keyword>
<feature type="transmembrane region" description="Helical" evidence="7">
    <location>
        <begin position="447"/>
        <end position="465"/>
    </location>
</feature>
<evidence type="ECO:0000256" key="7">
    <source>
        <dbReference type="SAM" id="Phobius"/>
    </source>
</evidence>
<dbReference type="RefSeq" id="WP_025022683.1">
    <property type="nucleotide sequence ID" value="NZ_AZGD01000052.1"/>
</dbReference>
<dbReference type="GO" id="GO:0005886">
    <property type="term" value="C:plasma membrane"/>
    <property type="evidence" value="ECO:0007669"/>
    <property type="project" value="UniProtKB-SubCell"/>
</dbReference>
<dbReference type="InterPro" id="IPR011701">
    <property type="entry name" value="MFS"/>
</dbReference>
<feature type="transmembrane region" description="Helical" evidence="7">
    <location>
        <begin position="176"/>
        <end position="196"/>
    </location>
</feature>
<proteinExistence type="predicted"/>
<reference evidence="9 10" key="1">
    <citation type="journal article" date="2015" name="Genome Announc.">
        <title>Expanding the biotechnology potential of lactobacilli through comparative genomics of 213 strains and associated genera.</title>
        <authorList>
            <person name="Sun Z."/>
            <person name="Harris H.M."/>
            <person name="McCann A."/>
            <person name="Guo C."/>
            <person name="Argimon S."/>
            <person name="Zhang W."/>
            <person name="Yang X."/>
            <person name="Jeffery I.B."/>
            <person name="Cooney J.C."/>
            <person name="Kagawa T.F."/>
            <person name="Liu W."/>
            <person name="Song Y."/>
            <person name="Salvetti E."/>
            <person name="Wrobel A."/>
            <person name="Rasinkangas P."/>
            <person name="Parkhill J."/>
            <person name="Rea M.C."/>
            <person name="O'Sullivan O."/>
            <person name="Ritari J."/>
            <person name="Douillard F.P."/>
            <person name="Paul Ross R."/>
            <person name="Yang R."/>
            <person name="Briner A.E."/>
            <person name="Felis G.E."/>
            <person name="de Vos W.M."/>
            <person name="Barrangou R."/>
            <person name="Klaenhammer T.R."/>
            <person name="Caufield P.W."/>
            <person name="Cui Y."/>
            <person name="Zhang H."/>
            <person name="O'Toole P.W."/>
        </authorList>
    </citation>
    <scope>NUCLEOTIDE SEQUENCE [LARGE SCALE GENOMIC DNA]</scope>
    <source>
        <strain evidence="9 10">DSM 18933</strain>
    </source>
</reference>
<feature type="transmembrane region" description="Helical" evidence="7">
    <location>
        <begin position="208"/>
        <end position="228"/>
    </location>
</feature>
<feature type="transmembrane region" description="Helical" evidence="7">
    <location>
        <begin position="308"/>
        <end position="328"/>
    </location>
</feature>
<sequence>MDNTNVTQKSGAVVPVKHPWLVMAGMLIGAFVGMLSETSLNIALPALGQAFGVGNGALQWLVTGYMLVIGIVLPFSSLITRWFTTRQVILFALFAFFVGAIISATAGSFSLLLIGRLIQGIGTGLILPLLFTVAMLIFPPNKLGAAMGINGLVIMFAPAVGPTLTGILIGALSWRAVFYVFAAIILIGFIIAAFFLENISKITKPKVDVLSVITSIIGFASLVAGVGIAGENSWASLEVWALLVIAVIALFFYSRRQLQLEEPVLNLAVLAKPQFLRGTVMVMLDFGLILATMYIMPQFIQKSMLLPVSLTGIIMLPGGVVNAVVSAFAGRMYDRIGVKLPTRLGFFLAIIGLIMFVMAKPSSSVAYMIAAHIILMIGAPLAMSPAQTSALNALKGHESADGSTIMNTFQQIIGALATALTAGFIAMGTQAMPTAAKAAQFDNGAHYAFIFALVVAIVALVVSFVPEKNEKNN</sequence>
<dbReference type="Pfam" id="PF07690">
    <property type="entry name" value="MFS_1"/>
    <property type="match status" value="1"/>
</dbReference>
<dbReference type="InterPro" id="IPR036259">
    <property type="entry name" value="MFS_trans_sf"/>
</dbReference>
<dbReference type="NCBIfam" id="TIGR00711">
    <property type="entry name" value="efflux_EmrB"/>
    <property type="match status" value="1"/>
</dbReference>
<dbReference type="PANTHER" id="PTHR42718">
    <property type="entry name" value="MAJOR FACILITATOR SUPERFAMILY MULTIDRUG TRANSPORTER MFSC"/>
    <property type="match status" value="1"/>
</dbReference>
<dbReference type="PATRIC" id="fig|1423755.3.peg.186"/>
<dbReference type="InterPro" id="IPR020846">
    <property type="entry name" value="MFS_dom"/>
</dbReference>
<evidence type="ECO:0000256" key="2">
    <source>
        <dbReference type="ARBA" id="ARBA00022448"/>
    </source>
</evidence>
<dbReference type="SUPFAM" id="SSF103473">
    <property type="entry name" value="MFS general substrate transporter"/>
    <property type="match status" value="1"/>
</dbReference>
<feature type="transmembrane region" description="Helical" evidence="7">
    <location>
        <begin position="20"/>
        <end position="37"/>
    </location>
</feature>
<feature type="domain" description="Major facilitator superfamily (MFS) profile" evidence="8">
    <location>
        <begin position="22"/>
        <end position="471"/>
    </location>
</feature>
<dbReference type="OrthoDB" id="9816041at2"/>
<keyword evidence="2" id="KW-0813">Transport</keyword>
<feature type="transmembrane region" description="Helical" evidence="7">
    <location>
        <begin position="404"/>
        <end position="427"/>
    </location>
</feature>
<keyword evidence="6 7" id="KW-0472">Membrane</keyword>
<protein>
    <submittedName>
        <fullName evidence="9">Major facilitator superfamily permease</fullName>
    </submittedName>
</protein>
<evidence type="ECO:0000256" key="4">
    <source>
        <dbReference type="ARBA" id="ARBA00022692"/>
    </source>
</evidence>